<feature type="compositionally biased region" description="Acidic residues" evidence="1">
    <location>
        <begin position="201"/>
        <end position="212"/>
    </location>
</feature>
<comment type="caution">
    <text evidence="2">The sequence shown here is derived from an EMBL/GenBank/DDBJ whole genome shotgun (WGS) entry which is preliminary data.</text>
</comment>
<organism evidence="2 3">
    <name type="scientific">Solanum pinnatisectum</name>
    <name type="common">tansyleaf nightshade</name>
    <dbReference type="NCBI Taxonomy" id="50273"/>
    <lineage>
        <taxon>Eukaryota</taxon>
        <taxon>Viridiplantae</taxon>
        <taxon>Streptophyta</taxon>
        <taxon>Embryophyta</taxon>
        <taxon>Tracheophyta</taxon>
        <taxon>Spermatophyta</taxon>
        <taxon>Magnoliopsida</taxon>
        <taxon>eudicotyledons</taxon>
        <taxon>Gunneridae</taxon>
        <taxon>Pentapetalae</taxon>
        <taxon>asterids</taxon>
        <taxon>lamiids</taxon>
        <taxon>Solanales</taxon>
        <taxon>Solanaceae</taxon>
        <taxon>Solanoideae</taxon>
        <taxon>Solaneae</taxon>
        <taxon>Solanum</taxon>
    </lineage>
</organism>
<dbReference type="Proteomes" id="UP001311915">
    <property type="component" value="Unassembled WGS sequence"/>
</dbReference>
<sequence>MLHGYLQIHADIHHNLKDTQTFERDSLAWPFCHSYISTMEIYAAPGNLENQARLSLSKVWRLEGYDEYQHEFTCTCGTWVHMRPRVFIMAFLGIMTFPMRFHSVDINILPMVMSIFNNPQRYSLVPMIFAEELRSLTTYTRGHNFFRGCNMLLQMLARKHFYRRIRGFVDNKWIDWVRESMLSHIVPGSIDYLIQVVEEEDLEEDPKEDPEEDPKKDPEEELEEDLEEDPEEDPKEEVGVIDMSPEHDPEEDPHRGF</sequence>
<dbReference type="AlphaFoldDB" id="A0AAV9LDK9"/>
<dbReference type="EMBL" id="JAWPEI010000006">
    <property type="protein sequence ID" value="KAK4723729.1"/>
    <property type="molecule type" value="Genomic_DNA"/>
</dbReference>
<gene>
    <name evidence="2" type="ORF">R3W88_026508</name>
</gene>
<protein>
    <submittedName>
        <fullName evidence="2">Uncharacterized protein</fullName>
    </submittedName>
</protein>
<evidence type="ECO:0000256" key="1">
    <source>
        <dbReference type="SAM" id="MobiDB-lite"/>
    </source>
</evidence>
<feature type="region of interest" description="Disordered" evidence="1">
    <location>
        <begin position="201"/>
        <end position="257"/>
    </location>
</feature>
<evidence type="ECO:0000313" key="2">
    <source>
        <dbReference type="EMBL" id="KAK4723729.1"/>
    </source>
</evidence>
<name>A0AAV9LDK9_9SOLN</name>
<evidence type="ECO:0000313" key="3">
    <source>
        <dbReference type="Proteomes" id="UP001311915"/>
    </source>
</evidence>
<proteinExistence type="predicted"/>
<reference evidence="2 3" key="1">
    <citation type="submission" date="2023-10" db="EMBL/GenBank/DDBJ databases">
        <title>Genome-Wide Identification Analysis in wild type Solanum Pinnatisectum Reveals Some Genes Defensing Phytophthora Infestans.</title>
        <authorList>
            <person name="Sun C."/>
        </authorList>
    </citation>
    <scope>NUCLEOTIDE SEQUENCE [LARGE SCALE GENOMIC DNA]</scope>
    <source>
        <strain evidence="2">LQN</strain>
        <tissue evidence="2">Leaf</tissue>
    </source>
</reference>
<accession>A0AAV9LDK9</accession>
<feature type="compositionally biased region" description="Basic and acidic residues" evidence="1">
    <location>
        <begin position="244"/>
        <end position="257"/>
    </location>
</feature>
<feature type="compositionally biased region" description="Acidic residues" evidence="1">
    <location>
        <begin position="219"/>
        <end position="235"/>
    </location>
</feature>
<keyword evidence="3" id="KW-1185">Reference proteome</keyword>